<dbReference type="Proteomes" id="UP001191082">
    <property type="component" value="Unassembled WGS sequence"/>
</dbReference>
<evidence type="ECO:0000313" key="3">
    <source>
        <dbReference type="Proteomes" id="UP001191082"/>
    </source>
</evidence>
<name>A0ABY2XA81_9RHOB</name>
<sequence>MSRIFGPVRQLGYVVHDIEAAMAHWTGTLGIGPFYLFRDVRIEDFEYRGTPQPVQLKIAMANDGDMQVELIEQINDVPSGYLDHLHDHGQVLHHTSAWTTDFDAAMARILKAGHRVLQSGRIGDNRLAYFETQGAYGSTTMELYDVSGRATRLNDKLRQAARDWDGSDPVIRF</sequence>
<evidence type="ECO:0000256" key="1">
    <source>
        <dbReference type="ARBA" id="ARBA00022723"/>
    </source>
</evidence>
<dbReference type="SUPFAM" id="SSF54593">
    <property type="entry name" value="Glyoxalase/Bleomycin resistance protein/Dihydroxybiphenyl dioxygenase"/>
    <property type="match status" value="1"/>
</dbReference>
<dbReference type="Gene3D" id="3.10.180.10">
    <property type="entry name" value="2,3-Dihydroxybiphenyl 1,2-Dioxygenase, domain 1"/>
    <property type="match status" value="1"/>
</dbReference>
<dbReference type="Pfam" id="PF13669">
    <property type="entry name" value="Glyoxalase_4"/>
    <property type="match status" value="1"/>
</dbReference>
<dbReference type="EMBL" id="VCPC01000002">
    <property type="protein sequence ID" value="TMV12637.1"/>
    <property type="molecule type" value="Genomic_DNA"/>
</dbReference>
<evidence type="ECO:0000313" key="2">
    <source>
        <dbReference type="EMBL" id="TMV12637.1"/>
    </source>
</evidence>
<keyword evidence="1" id="KW-0479">Metal-binding</keyword>
<dbReference type="InterPro" id="IPR051785">
    <property type="entry name" value="MMCE/EMCE_epimerase"/>
</dbReference>
<reference evidence="2 3" key="1">
    <citation type="submission" date="2019-05" db="EMBL/GenBank/DDBJ databases">
        <title>Marivita sp. nov. isolated from sea sediment.</title>
        <authorList>
            <person name="Kim W."/>
        </authorList>
    </citation>
    <scope>NUCLEOTIDE SEQUENCE [LARGE SCALE GENOMIC DNA]</scope>
    <source>
        <strain evidence="2 3">CAU 1492</strain>
    </source>
</reference>
<dbReference type="RefSeq" id="WP_138863191.1">
    <property type="nucleotide sequence ID" value="NZ_VCPC01000002.1"/>
</dbReference>
<accession>A0ABY2XA81</accession>
<dbReference type="InterPro" id="IPR029068">
    <property type="entry name" value="Glyas_Bleomycin-R_OHBP_Dase"/>
</dbReference>
<comment type="caution">
    <text evidence="2">The sequence shown here is derived from an EMBL/GenBank/DDBJ whole genome shotgun (WGS) entry which is preliminary data.</text>
</comment>
<protein>
    <submittedName>
        <fullName evidence="2">VOC family protein</fullName>
    </submittedName>
</protein>
<proteinExistence type="predicted"/>
<dbReference type="PANTHER" id="PTHR43048:SF3">
    <property type="entry name" value="METHYLMALONYL-COA EPIMERASE, MITOCHONDRIAL"/>
    <property type="match status" value="1"/>
</dbReference>
<keyword evidence="3" id="KW-1185">Reference proteome</keyword>
<dbReference type="PANTHER" id="PTHR43048">
    <property type="entry name" value="METHYLMALONYL-COA EPIMERASE"/>
    <property type="match status" value="1"/>
</dbReference>
<gene>
    <name evidence="2" type="ORF">FGK64_07460</name>
</gene>
<organism evidence="2 3">
    <name type="scientific">Arenibacterium halophilum</name>
    <dbReference type="NCBI Taxonomy" id="2583821"/>
    <lineage>
        <taxon>Bacteria</taxon>
        <taxon>Pseudomonadati</taxon>
        <taxon>Pseudomonadota</taxon>
        <taxon>Alphaproteobacteria</taxon>
        <taxon>Rhodobacterales</taxon>
        <taxon>Paracoccaceae</taxon>
        <taxon>Arenibacterium</taxon>
    </lineage>
</organism>